<keyword evidence="1" id="KW-1185">Reference proteome</keyword>
<accession>A0A0M3HU69</accession>
<protein>
    <submittedName>
        <fullName evidence="2">RUN domain-containing protein</fullName>
    </submittedName>
</protein>
<name>A0A0M3HU69_ASCLU</name>
<evidence type="ECO:0000313" key="1">
    <source>
        <dbReference type="Proteomes" id="UP000036681"/>
    </source>
</evidence>
<dbReference type="WBParaSite" id="ALUE_0000630401-mRNA-1">
    <property type="protein sequence ID" value="ALUE_0000630401-mRNA-1"/>
    <property type="gene ID" value="ALUE_0000630401"/>
</dbReference>
<dbReference type="Proteomes" id="UP000036681">
    <property type="component" value="Unplaced"/>
</dbReference>
<reference evidence="2" key="1">
    <citation type="submission" date="2017-02" db="UniProtKB">
        <authorList>
            <consortium name="WormBaseParasite"/>
        </authorList>
    </citation>
    <scope>IDENTIFICATION</scope>
</reference>
<dbReference type="AlphaFoldDB" id="A0A0M3HU69"/>
<organism evidence="1 2">
    <name type="scientific">Ascaris lumbricoides</name>
    <name type="common">Giant roundworm</name>
    <dbReference type="NCBI Taxonomy" id="6252"/>
    <lineage>
        <taxon>Eukaryota</taxon>
        <taxon>Metazoa</taxon>
        <taxon>Ecdysozoa</taxon>
        <taxon>Nematoda</taxon>
        <taxon>Chromadorea</taxon>
        <taxon>Rhabditida</taxon>
        <taxon>Spirurina</taxon>
        <taxon>Ascaridomorpha</taxon>
        <taxon>Ascaridoidea</taxon>
        <taxon>Ascarididae</taxon>
        <taxon>Ascaris</taxon>
    </lineage>
</organism>
<evidence type="ECO:0000313" key="2">
    <source>
        <dbReference type="WBParaSite" id="ALUE_0000630401-mRNA-1"/>
    </source>
</evidence>
<proteinExistence type="predicted"/>
<sequence length="96" mass="10678">MEEMDERKATHIWLFQIIARTEKVGHNYERSNEQLVLLFRGNVAEGAIDALSAQACAATTANVCQLRSVTDVGGLHEVLIMTLKVEVDCARYLTSL</sequence>